<dbReference type="SUPFAM" id="SSF52266">
    <property type="entry name" value="SGNH hydrolase"/>
    <property type="match status" value="1"/>
</dbReference>
<proteinExistence type="predicted"/>
<dbReference type="OMA" id="FRYLMLL"/>
<dbReference type="InterPro" id="IPR057106">
    <property type="entry name" value="NXPE4_C"/>
</dbReference>
<dbReference type="KEGG" id="bfo:118430606"/>
<sequence length="354" mass="41293">MVWCFLDETRNISEWTPCSSNIVNRVNLRDFYDFSKPTINVSFYCQRPKRPIHCPSITVCHRDNKGTLSVQDEMLTADEKKMFPRDLSLEETSSSIKIRTRGIRVAGSTLPLCAPRLPETVSEGYWFNGTWNGLRCQTRRFPSARSMLECLRNKSLHFLGDSTTKQWWKYLTTFLGLGNREPDRYRTSSVNNEYNINLTFLFHQFPTNAKLTIGVNRLSYVAEGIDDIVGGPDVVIILGLWAHYMAEPMETFRSRVWGIRHAIERLHSRYPDTMVIWRTSNTNHHGRLRHFVENSDWYSYQLLLEVKKILEDVNVAILDVWEMSESMWHDAILHPPEDVIKEHVNLLLSYICAD</sequence>
<keyword evidence="2" id="KW-1185">Reference proteome</keyword>
<protein>
    <submittedName>
        <fullName evidence="3 4">NXPE family member 3-like</fullName>
    </submittedName>
</protein>
<evidence type="ECO:0000313" key="4">
    <source>
        <dbReference type="RefSeq" id="XP_035697483.1"/>
    </source>
</evidence>
<reference evidence="2" key="1">
    <citation type="journal article" date="2020" name="Nat. Ecol. Evol.">
        <title>Deeply conserved synteny resolves early events in vertebrate evolution.</title>
        <authorList>
            <person name="Simakov O."/>
            <person name="Marletaz F."/>
            <person name="Yue J.X."/>
            <person name="O'Connell B."/>
            <person name="Jenkins J."/>
            <person name="Brandt A."/>
            <person name="Calef R."/>
            <person name="Tung C.H."/>
            <person name="Huang T.K."/>
            <person name="Schmutz J."/>
            <person name="Satoh N."/>
            <person name="Yu J.K."/>
            <person name="Putnam N.H."/>
            <person name="Green R.E."/>
            <person name="Rokhsar D.S."/>
        </authorList>
    </citation>
    <scope>NUCLEOTIDE SEQUENCE [LARGE SCALE GENOMIC DNA]</scope>
    <source>
        <strain evidence="2">S238N-H82</strain>
    </source>
</reference>
<organism evidence="2 3">
    <name type="scientific">Branchiostoma floridae</name>
    <name type="common">Florida lancelet</name>
    <name type="synonym">Amphioxus</name>
    <dbReference type="NCBI Taxonomy" id="7739"/>
    <lineage>
        <taxon>Eukaryota</taxon>
        <taxon>Metazoa</taxon>
        <taxon>Chordata</taxon>
        <taxon>Cephalochordata</taxon>
        <taxon>Leptocardii</taxon>
        <taxon>Amphioxiformes</taxon>
        <taxon>Branchiostomatidae</taxon>
        <taxon>Branchiostoma</taxon>
    </lineage>
</organism>
<evidence type="ECO:0000313" key="2">
    <source>
        <dbReference type="Proteomes" id="UP000001554"/>
    </source>
</evidence>
<dbReference type="Pfam" id="PF24536">
    <property type="entry name" value="NXPE4_C"/>
    <property type="match status" value="1"/>
</dbReference>
<dbReference type="AlphaFoldDB" id="A0A9J7M9W9"/>
<dbReference type="RefSeq" id="XP_035697477.1">
    <property type="nucleotide sequence ID" value="XM_035841584.1"/>
</dbReference>
<evidence type="ECO:0000313" key="3">
    <source>
        <dbReference type="RefSeq" id="XP_035697477.1"/>
    </source>
</evidence>
<gene>
    <name evidence="3 4" type="primary">LOC118430606</name>
</gene>
<dbReference type="PANTHER" id="PTHR16165:SF5">
    <property type="entry name" value="NXPE FAMILY MEMBER 3"/>
    <property type="match status" value="1"/>
</dbReference>
<accession>A0A9J7M9W9</accession>
<reference evidence="3 4" key="2">
    <citation type="submission" date="2025-04" db="UniProtKB">
        <authorList>
            <consortium name="RefSeq"/>
        </authorList>
    </citation>
    <scope>IDENTIFICATION</scope>
    <source>
        <strain evidence="3 4">S238N-H82</strain>
        <tissue evidence="3 4">Testes</tissue>
    </source>
</reference>
<dbReference type="RefSeq" id="XP_035697483.1">
    <property type="nucleotide sequence ID" value="XM_035841590.1"/>
</dbReference>
<evidence type="ECO:0000259" key="1">
    <source>
        <dbReference type="Pfam" id="PF24536"/>
    </source>
</evidence>
<dbReference type="PANTHER" id="PTHR16165">
    <property type="entry name" value="NXPE FAMILY MEMBER"/>
    <property type="match status" value="1"/>
</dbReference>
<name>A0A9J7M9W9_BRAFL</name>
<dbReference type="Proteomes" id="UP000001554">
    <property type="component" value="Chromosome 1"/>
</dbReference>
<dbReference type="OrthoDB" id="5950832at2759"/>
<feature type="domain" description="NXPE C-terminal" evidence="1">
    <location>
        <begin position="131"/>
        <end position="352"/>
    </location>
</feature>
<dbReference type="GeneID" id="118430606"/>